<gene>
    <name evidence="2" type="ORF">FGO68_gene4</name>
</gene>
<dbReference type="EMBL" id="RRYP01006152">
    <property type="protein sequence ID" value="TNV81428.1"/>
    <property type="molecule type" value="Genomic_DNA"/>
</dbReference>
<feature type="compositionally biased region" description="Low complexity" evidence="1">
    <location>
        <begin position="125"/>
        <end position="140"/>
    </location>
</feature>
<evidence type="ECO:0000256" key="1">
    <source>
        <dbReference type="SAM" id="MobiDB-lite"/>
    </source>
</evidence>
<feature type="region of interest" description="Disordered" evidence="1">
    <location>
        <begin position="205"/>
        <end position="225"/>
    </location>
</feature>
<name>A0A8J8NTW8_HALGN</name>
<proteinExistence type="predicted"/>
<evidence type="ECO:0000313" key="2">
    <source>
        <dbReference type="EMBL" id="TNV81428.1"/>
    </source>
</evidence>
<protein>
    <submittedName>
        <fullName evidence="2">Uncharacterized protein</fullName>
    </submittedName>
</protein>
<dbReference type="AlphaFoldDB" id="A0A8J8NTW8"/>
<evidence type="ECO:0000313" key="3">
    <source>
        <dbReference type="Proteomes" id="UP000785679"/>
    </source>
</evidence>
<accession>A0A8J8NTW8</accession>
<keyword evidence="3" id="KW-1185">Reference proteome</keyword>
<comment type="caution">
    <text evidence="2">The sequence shown here is derived from an EMBL/GenBank/DDBJ whole genome shotgun (WGS) entry which is preliminary data.</text>
</comment>
<dbReference type="Proteomes" id="UP000785679">
    <property type="component" value="Unassembled WGS sequence"/>
</dbReference>
<reference evidence="2" key="1">
    <citation type="submission" date="2019-06" db="EMBL/GenBank/DDBJ databases">
        <authorList>
            <person name="Zheng W."/>
        </authorList>
    </citation>
    <scope>NUCLEOTIDE SEQUENCE</scope>
    <source>
        <strain evidence="2">QDHG01</strain>
    </source>
</reference>
<organism evidence="2 3">
    <name type="scientific">Halteria grandinella</name>
    <dbReference type="NCBI Taxonomy" id="5974"/>
    <lineage>
        <taxon>Eukaryota</taxon>
        <taxon>Sar</taxon>
        <taxon>Alveolata</taxon>
        <taxon>Ciliophora</taxon>
        <taxon>Intramacronucleata</taxon>
        <taxon>Spirotrichea</taxon>
        <taxon>Stichotrichia</taxon>
        <taxon>Sporadotrichida</taxon>
        <taxon>Halteriidae</taxon>
        <taxon>Halteria</taxon>
    </lineage>
</organism>
<sequence length="555" mass="62046">MQQRPFTDKAQFERDTKGQLISAAHNGGGQLSSANPPLLSPIPNDLLVSQAGGEILAEIESEVTPRNPKSRINQLKDSSSIFKPARCLLEHSHLTQNEITHGGNIINLGNPHIMQLIHTEPQNFGSKLSAGSNSSGSGRSYLHRDGPGSGQCKPLFNEIHKIDRQPVQISPEEINIQEHMLHHGPHIDMSSRPLKIDRPMAVYQVEQEEDEDEPIQKDEASQNLQNPSVRANQLDLSSNCGKIQHHNMRKGKTQQQLSNNDLIILCIQKSTSKQVMDPSLNKDLIKQLHEESEARHLGSAYGGQRESAEEEIMYLVNHDNVLIKVNDKAFISQVKSNSFQIDSALDVPNAIDQFCVPSQYQICLFNRQTSEIKRLFSPEESSEEQMSLITPSQLQQKQMMVQTDRNYHHHNQFGAAFDCFYQEMQRSSIQDDKSSFYNQRIQMAQRHINFAAQDLSEPFNQANMLAGQHLGHGGAKSLLALNREDSNFTEGNNIGIAIGDQSNKSASQQFMKSNGRIKNQTQQVFVDTIQQLVSEDSVSSVSNSPIGGRNAGYKK</sequence>
<feature type="region of interest" description="Disordered" evidence="1">
    <location>
        <begin position="124"/>
        <end position="152"/>
    </location>
</feature>